<dbReference type="AlphaFoldDB" id="A0AAP2DET3"/>
<protein>
    <submittedName>
        <fullName evidence="1">Uncharacterized protein</fullName>
    </submittedName>
</protein>
<dbReference type="EMBL" id="JAHESC010000041">
    <property type="protein sequence ID" value="MBT1689460.1"/>
    <property type="molecule type" value="Genomic_DNA"/>
</dbReference>
<organism evidence="1 2">
    <name type="scientific">Dawidia soli</name>
    <dbReference type="NCBI Taxonomy" id="2782352"/>
    <lineage>
        <taxon>Bacteria</taxon>
        <taxon>Pseudomonadati</taxon>
        <taxon>Bacteroidota</taxon>
        <taxon>Cytophagia</taxon>
        <taxon>Cytophagales</taxon>
        <taxon>Chryseotaleaceae</taxon>
        <taxon>Dawidia</taxon>
    </lineage>
</organism>
<sequence>MILLNDAVDKAIMRQHDYYIDDYAARYRMESIKFHLYRFARSERYFHTALVLAQRSVRPV</sequence>
<keyword evidence="2" id="KW-1185">Reference proteome</keyword>
<proteinExistence type="predicted"/>
<gene>
    <name evidence="1" type="ORF">KK078_23040</name>
</gene>
<accession>A0AAP2DET3</accession>
<reference evidence="1 2" key="1">
    <citation type="submission" date="2021-05" db="EMBL/GenBank/DDBJ databases">
        <title>A Polyphasic approach of four new species of the genus Ohtaekwangia: Ohtaekwangia histidinii sp. nov., Ohtaekwangia cretensis sp. nov., Ohtaekwangia indiensis sp. nov., Ohtaekwangia reichenbachii sp. nov. from diverse environment.</title>
        <authorList>
            <person name="Octaviana S."/>
        </authorList>
    </citation>
    <scope>NUCLEOTIDE SEQUENCE [LARGE SCALE GENOMIC DNA]</scope>
    <source>
        <strain evidence="1 2">PWU37</strain>
    </source>
</reference>
<evidence type="ECO:0000313" key="2">
    <source>
        <dbReference type="Proteomes" id="UP001319180"/>
    </source>
</evidence>
<name>A0AAP2DET3_9BACT</name>
<evidence type="ECO:0000313" key="1">
    <source>
        <dbReference type="EMBL" id="MBT1689460.1"/>
    </source>
</evidence>
<dbReference type="RefSeq" id="WP_254092682.1">
    <property type="nucleotide sequence ID" value="NZ_JAHESC010000041.1"/>
</dbReference>
<comment type="caution">
    <text evidence="1">The sequence shown here is derived from an EMBL/GenBank/DDBJ whole genome shotgun (WGS) entry which is preliminary data.</text>
</comment>
<dbReference type="Proteomes" id="UP001319180">
    <property type="component" value="Unassembled WGS sequence"/>
</dbReference>